<evidence type="ECO:0000313" key="1">
    <source>
        <dbReference type="Proteomes" id="UP000887565"/>
    </source>
</evidence>
<dbReference type="AlphaFoldDB" id="A0A915ISK1"/>
<sequence length="73" mass="8515">MSRQRQNKNTKQFVNLKWKKAMANDDVGTIKIDWMGVFPNKENVQCQMQKQAKNGINKNLSTALQVTRLFFVL</sequence>
<accession>A0A915ISK1</accession>
<evidence type="ECO:0000313" key="2">
    <source>
        <dbReference type="WBParaSite" id="nRc.2.0.1.t17007-RA"/>
    </source>
</evidence>
<organism evidence="1 2">
    <name type="scientific">Romanomermis culicivorax</name>
    <name type="common">Nematode worm</name>
    <dbReference type="NCBI Taxonomy" id="13658"/>
    <lineage>
        <taxon>Eukaryota</taxon>
        <taxon>Metazoa</taxon>
        <taxon>Ecdysozoa</taxon>
        <taxon>Nematoda</taxon>
        <taxon>Enoplea</taxon>
        <taxon>Dorylaimia</taxon>
        <taxon>Mermithida</taxon>
        <taxon>Mermithoidea</taxon>
        <taxon>Mermithidae</taxon>
        <taxon>Romanomermis</taxon>
    </lineage>
</organism>
<reference evidence="2" key="1">
    <citation type="submission" date="2022-11" db="UniProtKB">
        <authorList>
            <consortium name="WormBaseParasite"/>
        </authorList>
    </citation>
    <scope>IDENTIFICATION</scope>
</reference>
<dbReference type="WBParaSite" id="nRc.2.0.1.t17007-RA">
    <property type="protein sequence ID" value="nRc.2.0.1.t17007-RA"/>
    <property type="gene ID" value="nRc.2.0.1.g17007"/>
</dbReference>
<proteinExistence type="predicted"/>
<protein>
    <submittedName>
        <fullName evidence="2">Uncharacterized protein</fullName>
    </submittedName>
</protein>
<name>A0A915ISK1_ROMCU</name>
<keyword evidence="1" id="KW-1185">Reference proteome</keyword>
<dbReference type="Proteomes" id="UP000887565">
    <property type="component" value="Unplaced"/>
</dbReference>